<evidence type="ECO:0000313" key="2">
    <source>
        <dbReference type="EMBL" id="GAA0208495.1"/>
    </source>
</evidence>
<dbReference type="Proteomes" id="UP001501221">
    <property type="component" value="Unassembled WGS sequence"/>
</dbReference>
<keyword evidence="3" id="KW-1185">Reference proteome</keyword>
<sequence length="239" mass="26833">MIKKIGLFIVLLGLASFTAAKEVIIGDVTIKLPLQEGFMELPETHFYTEFMQDFTPQTNELLVIQAPKDELTQTLEMKGEQFSTSIVIQTFKGTKYRQVSKAEFGQIKDFMKQNFEQISETLKQRINSEMDASSSKVSNKYDVDVALSITDMVPLEIFADTANHYGSTYLMKSSVAVDGEAEDNDNVLMAINVMLVKGKIIYLYVYNLDEGEESHQELLQLSKKVALSISEGNAALENK</sequence>
<proteinExistence type="predicted"/>
<protein>
    <submittedName>
        <fullName evidence="2">Uncharacterized protein</fullName>
    </submittedName>
</protein>
<organism evidence="2 3">
    <name type="scientific">Kangiella japonica</name>
    <dbReference type="NCBI Taxonomy" id="647384"/>
    <lineage>
        <taxon>Bacteria</taxon>
        <taxon>Pseudomonadati</taxon>
        <taxon>Pseudomonadota</taxon>
        <taxon>Gammaproteobacteria</taxon>
        <taxon>Kangiellales</taxon>
        <taxon>Kangiellaceae</taxon>
        <taxon>Kangiella</taxon>
    </lineage>
</organism>
<dbReference type="EMBL" id="BAAAFM010000003">
    <property type="protein sequence ID" value="GAA0208495.1"/>
    <property type="molecule type" value="Genomic_DNA"/>
</dbReference>
<evidence type="ECO:0000256" key="1">
    <source>
        <dbReference type="SAM" id="SignalP"/>
    </source>
</evidence>
<feature type="chain" id="PRO_5046181617" evidence="1">
    <location>
        <begin position="21"/>
        <end position="239"/>
    </location>
</feature>
<dbReference type="RefSeq" id="WP_343988816.1">
    <property type="nucleotide sequence ID" value="NZ_BAAAFM010000003.1"/>
</dbReference>
<comment type="caution">
    <text evidence="2">The sequence shown here is derived from an EMBL/GenBank/DDBJ whole genome shotgun (WGS) entry which is preliminary data.</text>
</comment>
<reference evidence="2 3" key="1">
    <citation type="journal article" date="2019" name="Int. J. Syst. Evol. Microbiol.">
        <title>The Global Catalogue of Microorganisms (GCM) 10K type strain sequencing project: providing services to taxonomists for standard genome sequencing and annotation.</title>
        <authorList>
            <consortium name="The Broad Institute Genomics Platform"/>
            <consortium name="The Broad Institute Genome Sequencing Center for Infectious Disease"/>
            <person name="Wu L."/>
            <person name="Ma J."/>
        </authorList>
    </citation>
    <scope>NUCLEOTIDE SEQUENCE [LARGE SCALE GENOMIC DNA]</scope>
    <source>
        <strain evidence="2 3">JCM 16211</strain>
    </source>
</reference>
<evidence type="ECO:0000313" key="3">
    <source>
        <dbReference type="Proteomes" id="UP001501221"/>
    </source>
</evidence>
<accession>A0ABN0T0T1</accession>
<feature type="signal peptide" evidence="1">
    <location>
        <begin position="1"/>
        <end position="20"/>
    </location>
</feature>
<keyword evidence="1" id="KW-0732">Signal</keyword>
<name>A0ABN0T0T1_9GAMM</name>
<gene>
    <name evidence="2" type="ORF">GCM10009123_14950</name>
</gene>